<dbReference type="GO" id="GO:0005509">
    <property type="term" value="F:calcium ion binding"/>
    <property type="evidence" value="ECO:0007669"/>
    <property type="project" value="TreeGrafter"/>
</dbReference>
<dbReference type="GO" id="GO:0005886">
    <property type="term" value="C:plasma membrane"/>
    <property type="evidence" value="ECO:0007669"/>
    <property type="project" value="TreeGrafter"/>
</dbReference>
<evidence type="ECO:0000259" key="1">
    <source>
        <dbReference type="PROSITE" id="PS50004"/>
    </source>
</evidence>
<dbReference type="GO" id="GO:0005544">
    <property type="term" value="F:calcium-dependent phospholipid binding"/>
    <property type="evidence" value="ECO:0007669"/>
    <property type="project" value="TreeGrafter"/>
</dbReference>
<sequence length="349" mass="38969">MASTIRRLSCIPEAIHQAIKDETSLQVPKCLDRRPSLQEIEDSALLFLERRKSSDSGIGSLQPDLYRKRGSIVTIGSNKDGLNCPARIQLQLDYDFQKSDFLVTILEASTNLPSSTASDDFELWLSLNGEQRRLICPINCDRPLSKEEFKFPTTYDELLEKNLIIELVSTENSGFTIIKHARTKLVLSELRPSDDLILWIDLEPVHEKENRSGELNICLQYLSSAQRLSLCIQQATGLHRSSGENSAPSALVKAVLTFDGKILKKKKTTIKKNCICPIWNEVLTFEVDPRLISKCKMDLIVIDSCGAKVLGSANLGENAGHGARIWKEALRGQSKVSRWLPLVAGPPSR</sequence>
<dbReference type="PROSITE" id="PS50004">
    <property type="entry name" value="C2"/>
    <property type="match status" value="1"/>
</dbReference>
<evidence type="ECO:0000313" key="3">
    <source>
        <dbReference type="WBParaSite" id="PDA_v2.g26157.t1"/>
    </source>
</evidence>
<feature type="domain" description="C2" evidence="1">
    <location>
        <begin position="211"/>
        <end position="340"/>
    </location>
</feature>
<dbReference type="AlphaFoldDB" id="A0A914Q4G6"/>
<name>A0A914Q4G6_9BILA</name>
<organism evidence="2 3">
    <name type="scientific">Panagrolaimus davidi</name>
    <dbReference type="NCBI Taxonomy" id="227884"/>
    <lineage>
        <taxon>Eukaryota</taxon>
        <taxon>Metazoa</taxon>
        <taxon>Ecdysozoa</taxon>
        <taxon>Nematoda</taxon>
        <taxon>Chromadorea</taxon>
        <taxon>Rhabditida</taxon>
        <taxon>Tylenchina</taxon>
        <taxon>Panagrolaimomorpha</taxon>
        <taxon>Panagrolaimoidea</taxon>
        <taxon>Panagrolaimidae</taxon>
        <taxon>Panagrolaimus</taxon>
    </lineage>
</organism>
<dbReference type="GO" id="GO:0001786">
    <property type="term" value="F:phosphatidylserine binding"/>
    <property type="evidence" value="ECO:0007669"/>
    <property type="project" value="TreeGrafter"/>
</dbReference>
<accession>A0A914Q4G6</accession>
<reference evidence="3" key="1">
    <citation type="submission" date="2022-11" db="UniProtKB">
        <authorList>
            <consortium name="WormBaseParasite"/>
        </authorList>
    </citation>
    <scope>IDENTIFICATION</scope>
</reference>
<dbReference type="Pfam" id="PF00168">
    <property type="entry name" value="C2"/>
    <property type="match status" value="1"/>
</dbReference>
<dbReference type="SUPFAM" id="SSF49562">
    <property type="entry name" value="C2 domain (Calcium/lipid-binding domain, CaLB)"/>
    <property type="match status" value="1"/>
</dbReference>
<proteinExistence type="predicted"/>
<dbReference type="WBParaSite" id="PDA_v2.g26157.t1">
    <property type="protein sequence ID" value="PDA_v2.g26157.t1"/>
    <property type="gene ID" value="PDA_v2.g26157"/>
</dbReference>
<protein>
    <submittedName>
        <fullName evidence="3">C2 domain-containing protein</fullName>
    </submittedName>
</protein>
<dbReference type="InterPro" id="IPR035892">
    <property type="entry name" value="C2_domain_sf"/>
</dbReference>
<dbReference type="GO" id="GO:0000149">
    <property type="term" value="F:SNARE binding"/>
    <property type="evidence" value="ECO:0007669"/>
    <property type="project" value="TreeGrafter"/>
</dbReference>
<dbReference type="InterPro" id="IPR000008">
    <property type="entry name" value="C2_dom"/>
</dbReference>
<dbReference type="GO" id="GO:0070382">
    <property type="term" value="C:exocytic vesicle"/>
    <property type="evidence" value="ECO:0007669"/>
    <property type="project" value="TreeGrafter"/>
</dbReference>
<dbReference type="PANTHER" id="PTHR10024:SF378">
    <property type="entry name" value="SYNAPTOTAGMIN BETA, ISOFORM D"/>
    <property type="match status" value="1"/>
</dbReference>
<dbReference type="GO" id="GO:0030276">
    <property type="term" value="F:clathrin binding"/>
    <property type="evidence" value="ECO:0007669"/>
    <property type="project" value="TreeGrafter"/>
</dbReference>
<dbReference type="GO" id="GO:0017156">
    <property type="term" value="P:calcium-ion regulated exocytosis"/>
    <property type="evidence" value="ECO:0007669"/>
    <property type="project" value="TreeGrafter"/>
</dbReference>
<evidence type="ECO:0000313" key="2">
    <source>
        <dbReference type="Proteomes" id="UP000887578"/>
    </source>
</evidence>
<dbReference type="Proteomes" id="UP000887578">
    <property type="component" value="Unplaced"/>
</dbReference>
<dbReference type="SMART" id="SM00239">
    <property type="entry name" value="C2"/>
    <property type="match status" value="1"/>
</dbReference>
<dbReference type="Gene3D" id="2.60.40.150">
    <property type="entry name" value="C2 domain"/>
    <property type="match status" value="1"/>
</dbReference>
<keyword evidence="2" id="KW-1185">Reference proteome</keyword>
<dbReference type="PANTHER" id="PTHR10024">
    <property type="entry name" value="SYNAPTOTAGMIN"/>
    <property type="match status" value="1"/>
</dbReference>